<dbReference type="PATRIC" id="fig|398512.5.peg.5443"/>
<keyword evidence="3" id="KW-0812">Transmembrane</keyword>
<dbReference type="SMART" id="SM00283">
    <property type="entry name" value="MA"/>
    <property type="match status" value="1"/>
</dbReference>
<dbReference type="PANTHER" id="PTHR32089:SF112">
    <property type="entry name" value="LYSOZYME-LIKE PROTEIN-RELATED"/>
    <property type="match status" value="1"/>
</dbReference>
<dbReference type="eggNOG" id="COG0840">
    <property type="taxonomic scope" value="Bacteria"/>
</dbReference>
<name>A0A0L6JWC0_9FIRM</name>
<dbReference type="GO" id="GO:0016020">
    <property type="term" value="C:membrane"/>
    <property type="evidence" value="ECO:0007669"/>
    <property type="project" value="InterPro"/>
</dbReference>
<dbReference type="Proteomes" id="UP000036923">
    <property type="component" value="Unassembled WGS sequence"/>
</dbReference>
<evidence type="ECO:0000256" key="1">
    <source>
        <dbReference type="ARBA" id="ARBA00023224"/>
    </source>
</evidence>
<dbReference type="EMBL" id="LGTC01000001">
    <property type="protein sequence ID" value="KNY29915.1"/>
    <property type="molecule type" value="Genomic_DNA"/>
</dbReference>
<dbReference type="eggNOG" id="COG1879">
    <property type="taxonomic scope" value="Bacteria"/>
</dbReference>
<evidence type="ECO:0000313" key="5">
    <source>
        <dbReference type="EMBL" id="KNY29915.1"/>
    </source>
</evidence>
<feature type="transmembrane region" description="Helical" evidence="3">
    <location>
        <begin position="44"/>
        <end position="67"/>
    </location>
</feature>
<sequence>MAKPHGIKTSNRVRNVLCALVVSMAVILLFLLSSVFWIDNNETFVTVHIASCLIALAITGYLVFFLVKFHKGIDLINYNANLLAKGSLNISDILSSKTKGLETLCIAFNDMKSNLLSFTELTKTNIVVISDAIDKVSKSVNNSYKGNEQIAASMSNVADKAHEQLKIVKDTLDSIYNVNERVVSIEASLANIENLVNCMVDSTNLGSKNLDDYYSQMNVIANNLTSTSGFIDNLNSELKEIHQLGELIINITDQLKMLAFNASIESARAGASGKGFSVVAAEMTNLSDHTRQSITKIKTLLSNVSESSDNVKNSITSCIESYDISRELFSTIKDSFYKIKENADILSADTKKVYSEASVISQSTHEAEEKGQNLFNTSNKISSETQEVAAVTQEELAGAETINNNISSLKNMLSGIERLVRRFKTAVVPVEAVSKKKLKIIFLSPLDHEFWVGVRQGVLYAQKELAAKNTEIEYIGFTQSNTGERIAETFAEYLDKGCDGIVCPGFTLELVPLIDRASQKNIPVMLFNCDLPVPSKKTAYFGPNINEAGTLAAEFMIKALNGKGNVAIFRGSLAISVHKARTEKIKERLKKLSKIKIVEEMEASDNHDVLYNAVKGYLSKNPNVDGIFTTGGGITGAAKAIKELNLVGKTKIVCFDFDKEIFECIKEDIIYAAIGQDPFGQGHDPIIYLYNYLAANEKPESDIIWTRTDVVDKHNVNDLI</sequence>
<accession>A0A0L6JWC0</accession>
<comment type="caution">
    <text evidence="5">The sequence shown here is derived from an EMBL/GenBank/DDBJ whole genome shotgun (WGS) entry which is preliminary data.</text>
</comment>
<dbReference type="InterPro" id="IPR028082">
    <property type="entry name" value="Peripla_BP_I"/>
</dbReference>
<dbReference type="RefSeq" id="WP_036943550.1">
    <property type="nucleotide sequence ID" value="NZ_JQKC01000022.1"/>
</dbReference>
<feature type="transmembrane region" description="Helical" evidence="3">
    <location>
        <begin position="16"/>
        <end position="38"/>
    </location>
</feature>
<protein>
    <submittedName>
        <fullName evidence="5">Methyl-accepting chemotaxis sensory transducer</fullName>
    </submittedName>
</protein>
<feature type="domain" description="Methyl-accepting transducer" evidence="4">
    <location>
        <begin position="139"/>
        <end position="403"/>
    </location>
</feature>
<dbReference type="Gene3D" id="1.10.287.950">
    <property type="entry name" value="Methyl-accepting chemotaxis protein"/>
    <property type="match status" value="1"/>
</dbReference>
<dbReference type="STRING" id="398512.Bccel_5192"/>
<dbReference type="PROSITE" id="PS50111">
    <property type="entry name" value="CHEMOTAXIS_TRANSDUC_2"/>
    <property type="match status" value="1"/>
</dbReference>
<gene>
    <name evidence="5" type="ORF">Bccel_5192</name>
</gene>
<dbReference type="OrthoDB" id="6196975at2"/>
<dbReference type="GO" id="GO:0007165">
    <property type="term" value="P:signal transduction"/>
    <property type="evidence" value="ECO:0007669"/>
    <property type="project" value="UniProtKB-KW"/>
</dbReference>
<dbReference type="AlphaFoldDB" id="A0A0L6JWC0"/>
<dbReference type="InterPro" id="IPR025997">
    <property type="entry name" value="SBP_2_dom"/>
</dbReference>
<dbReference type="InterPro" id="IPR004089">
    <property type="entry name" value="MCPsignal_dom"/>
</dbReference>
<reference evidence="6" key="1">
    <citation type="submission" date="2015-07" db="EMBL/GenBank/DDBJ databases">
        <title>Near-Complete Genome Sequence of the Cellulolytic Bacterium Bacteroides (Pseudobacteroides) cellulosolvens ATCC 35603.</title>
        <authorList>
            <person name="Dassa B."/>
            <person name="Utturkar S.M."/>
            <person name="Klingeman D.M."/>
            <person name="Hurt R.A."/>
            <person name="Keller M."/>
            <person name="Xu J."/>
            <person name="Reddy Y.H.K."/>
            <person name="Borovok I."/>
            <person name="Grinberg I.R."/>
            <person name="Lamed R."/>
            <person name="Zhivin O."/>
            <person name="Bayer E.A."/>
            <person name="Brown S.D."/>
        </authorList>
    </citation>
    <scope>NUCLEOTIDE SEQUENCE [LARGE SCALE GENOMIC DNA]</scope>
    <source>
        <strain evidence="6">DSM 2933</strain>
    </source>
</reference>
<dbReference type="SUPFAM" id="SSF58104">
    <property type="entry name" value="Methyl-accepting chemotaxis protein (MCP) signaling domain"/>
    <property type="match status" value="1"/>
</dbReference>
<keyword evidence="6" id="KW-1185">Reference proteome</keyword>
<organism evidence="5 6">
    <name type="scientific">Pseudobacteroides cellulosolvens ATCC 35603 = DSM 2933</name>
    <dbReference type="NCBI Taxonomy" id="398512"/>
    <lineage>
        <taxon>Bacteria</taxon>
        <taxon>Bacillati</taxon>
        <taxon>Bacillota</taxon>
        <taxon>Clostridia</taxon>
        <taxon>Eubacteriales</taxon>
        <taxon>Oscillospiraceae</taxon>
        <taxon>Pseudobacteroides</taxon>
    </lineage>
</organism>
<proteinExistence type="predicted"/>
<keyword evidence="1 2" id="KW-0807">Transducer</keyword>
<dbReference type="PANTHER" id="PTHR32089">
    <property type="entry name" value="METHYL-ACCEPTING CHEMOTAXIS PROTEIN MCPB"/>
    <property type="match status" value="1"/>
</dbReference>
<dbReference type="Pfam" id="PF13407">
    <property type="entry name" value="Peripla_BP_4"/>
    <property type="match status" value="1"/>
</dbReference>
<evidence type="ECO:0000259" key="4">
    <source>
        <dbReference type="PROSITE" id="PS50111"/>
    </source>
</evidence>
<dbReference type="Pfam" id="PF00015">
    <property type="entry name" value="MCPsignal"/>
    <property type="match status" value="1"/>
</dbReference>
<keyword evidence="3" id="KW-0472">Membrane</keyword>
<evidence type="ECO:0000256" key="2">
    <source>
        <dbReference type="PROSITE-ProRule" id="PRU00284"/>
    </source>
</evidence>
<dbReference type="SUPFAM" id="SSF53822">
    <property type="entry name" value="Periplasmic binding protein-like I"/>
    <property type="match status" value="1"/>
</dbReference>
<dbReference type="Gene3D" id="3.40.50.2300">
    <property type="match status" value="2"/>
</dbReference>
<evidence type="ECO:0000256" key="3">
    <source>
        <dbReference type="SAM" id="Phobius"/>
    </source>
</evidence>
<keyword evidence="3" id="KW-1133">Transmembrane helix</keyword>
<evidence type="ECO:0000313" key="6">
    <source>
        <dbReference type="Proteomes" id="UP000036923"/>
    </source>
</evidence>